<dbReference type="InterPro" id="IPR001251">
    <property type="entry name" value="CRAL-TRIO_dom"/>
</dbReference>
<proteinExistence type="predicted"/>
<name>A0A8J2LSL8_9HEXA</name>
<comment type="caution">
    <text evidence="2">The sequence shown here is derived from an EMBL/GenBank/DDBJ whole genome shotgun (WGS) entry which is preliminary data.</text>
</comment>
<organism evidence="2 3">
    <name type="scientific">Allacma fusca</name>
    <dbReference type="NCBI Taxonomy" id="39272"/>
    <lineage>
        <taxon>Eukaryota</taxon>
        <taxon>Metazoa</taxon>
        <taxon>Ecdysozoa</taxon>
        <taxon>Arthropoda</taxon>
        <taxon>Hexapoda</taxon>
        <taxon>Collembola</taxon>
        <taxon>Symphypleona</taxon>
        <taxon>Sminthuridae</taxon>
        <taxon>Allacma</taxon>
    </lineage>
</organism>
<keyword evidence="3" id="KW-1185">Reference proteome</keyword>
<dbReference type="GO" id="GO:0005737">
    <property type="term" value="C:cytoplasm"/>
    <property type="evidence" value="ECO:0007669"/>
    <property type="project" value="TreeGrafter"/>
</dbReference>
<dbReference type="AlphaFoldDB" id="A0A8J2LSL8"/>
<dbReference type="InterPro" id="IPR051064">
    <property type="entry name" value="SEC14/CRAL-TRIO_domain"/>
</dbReference>
<dbReference type="OrthoDB" id="6682367at2759"/>
<evidence type="ECO:0000313" key="3">
    <source>
        <dbReference type="Proteomes" id="UP000708208"/>
    </source>
</evidence>
<reference evidence="2" key="1">
    <citation type="submission" date="2021-06" db="EMBL/GenBank/DDBJ databases">
        <authorList>
            <person name="Hodson N. C."/>
            <person name="Mongue J. A."/>
            <person name="Jaron S. K."/>
        </authorList>
    </citation>
    <scope>NUCLEOTIDE SEQUENCE</scope>
</reference>
<evidence type="ECO:0000313" key="2">
    <source>
        <dbReference type="EMBL" id="CAG7836966.1"/>
    </source>
</evidence>
<accession>A0A8J2LSL8</accession>
<dbReference type="Proteomes" id="UP000708208">
    <property type="component" value="Unassembled WGS sequence"/>
</dbReference>
<dbReference type="PANTHER" id="PTHR23324">
    <property type="entry name" value="SEC14 RELATED PROTEIN"/>
    <property type="match status" value="1"/>
</dbReference>
<sequence>MQKFPSTVAPTKEEISVIELRQRISDVILTDEKFDDDFYLLQWLKAQKLNPSKAEDMIRQSTKWRQEQKIHSDLDKEFSPEFLKKFVVPFSKTKEGVPVAYFHAGKLDFKTGITTCGKTRWAQYWGMVYTQMEDQMIAFNKVQNKDKTRTLTSDSVCGIIFLLDAQDFSSMQLLDSDVLSCSVENVKNLANYFPALAATAIIYNMNPFFATVSNAFKPFLTWPNLKLEVYGAEEKIWRERVLRIVHSADLNELESYWK</sequence>
<dbReference type="PANTHER" id="PTHR23324:SF83">
    <property type="entry name" value="SEC14-LIKE PROTEIN 2"/>
    <property type="match status" value="1"/>
</dbReference>
<gene>
    <name evidence="2" type="ORF">AFUS01_LOCUS46152</name>
</gene>
<dbReference type="CDD" id="cd00170">
    <property type="entry name" value="SEC14"/>
    <property type="match status" value="1"/>
</dbReference>
<dbReference type="Pfam" id="PF00650">
    <property type="entry name" value="CRAL_TRIO"/>
    <property type="match status" value="1"/>
</dbReference>
<dbReference type="PROSITE" id="PS50191">
    <property type="entry name" value="CRAL_TRIO"/>
    <property type="match status" value="1"/>
</dbReference>
<evidence type="ECO:0000259" key="1">
    <source>
        <dbReference type="PROSITE" id="PS50191"/>
    </source>
</evidence>
<dbReference type="EMBL" id="CAJVCH010571224">
    <property type="protein sequence ID" value="CAG7836966.1"/>
    <property type="molecule type" value="Genomic_DNA"/>
</dbReference>
<feature type="domain" description="CRAL-TRIO" evidence="1">
    <location>
        <begin position="75"/>
        <end position="258"/>
    </location>
</feature>
<protein>
    <recommendedName>
        <fullName evidence="1">CRAL-TRIO domain-containing protein</fullName>
    </recommendedName>
</protein>